<reference evidence="6 7" key="1">
    <citation type="journal article" date="2019" name="Mol. Ecol. Resour.">
        <title>Chromosome-level genome assembly of Triplophysa tibetana, a fish adapted to the harsh high-altitude environment of the Tibetan Plateau.</title>
        <authorList>
            <person name="Yang X."/>
            <person name="Liu H."/>
            <person name="Ma Z."/>
            <person name="Zou Y."/>
            <person name="Zou M."/>
            <person name="Mao Y."/>
            <person name="Li X."/>
            <person name="Wang H."/>
            <person name="Chen T."/>
            <person name="Wang W."/>
            <person name="Yang R."/>
        </authorList>
    </citation>
    <scope>NUCLEOTIDE SEQUENCE [LARGE SCALE GENOMIC DNA]</scope>
    <source>
        <strain evidence="6">TTIB1903HZAU</strain>
        <tissue evidence="6">Muscle</tissue>
    </source>
</reference>
<evidence type="ECO:0000313" key="6">
    <source>
        <dbReference type="EMBL" id="KAA0703754.1"/>
    </source>
</evidence>
<evidence type="ECO:0000256" key="3">
    <source>
        <dbReference type="RuleBase" id="RU003616"/>
    </source>
</evidence>
<dbReference type="EMBL" id="SOYY01000023">
    <property type="protein sequence ID" value="KAA0703754.1"/>
    <property type="molecule type" value="Genomic_DNA"/>
</dbReference>
<dbReference type="InterPro" id="IPR001436">
    <property type="entry name" value="Alpha-crystallin/sHSP_animal"/>
</dbReference>
<dbReference type="InterPro" id="IPR008978">
    <property type="entry name" value="HSP20-like_chaperone"/>
</dbReference>
<dbReference type="GO" id="GO:0051082">
    <property type="term" value="F:unfolded protein binding"/>
    <property type="evidence" value="ECO:0007669"/>
    <property type="project" value="TreeGrafter"/>
</dbReference>
<keyword evidence="1 6" id="KW-0346">Stress response</keyword>
<keyword evidence="7" id="KW-1185">Reference proteome</keyword>
<name>A0A5A9N139_9TELE</name>
<dbReference type="AlphaFoldDB" id="A0A5A9N139"/>
<dbReference type="GO" id="GO:0042026">
    <property type="term" value="P:protein refolding"/>
    <property type="evidence" value="ECO:0007669"/>
    <property type="project" value="TreeGrafter"/>
</dbReference>
<dbReference type="SUPFAM" id="SSF49764">
    <property type="entry name" value="HSP20-like chaperones"/>
    <property type="match status" value="1"/>
</dbReference>
<dbReference type="Gene3D" id="2.60.40.790">
    <property type="match status" value="1"/>
</dbReference>
<comment type="caution">
    <text evidence="6">The sequence shown here is derived from an EMBL/GenBank/DDBJ whole genome shotgun (WGS) entry which is preliminary data.</text>
</comment>
<organism evidence="6 7">
    <name type="scientific">Triplophysa tibetana</name>
    <dbReference type="NCBI Taxonomy" id="1572043"/>
    <lineage>
        <taxon>Eukaryota</taxon>
        <taxon>Metazoa</taxon>
        <taxon>Chordata</taxon>
        <taxon>Craniata</taxon>
        <taxon>Vertebrata</taxon>
        <taxon>Euteleostomi</taxon>
        <taxon>Actinopterygii</taxon>
        <taxon>Neopterygii</taxon>
        <taxon>Teleostei</taxon>
        <taxon>Ostariophysi</taxon>
        <taxon>Cypriniformes</taxon>
        <taxon>Nemacheilidae</taxon>
        <taxon>Triplophysa</taxon>
    </lineage>
</organism>
<dbReference type="PANTHER" id="PTHR45640:SF2">
    <property type="entry name" value="HEAT SHOCK PROTEIN BETA-11-RELATED"/>
    <property type="match status" value="1"/>
</dbReference>
<dbReference type="InterPro" id="IPR002068">
    <property type="entry name" value="A-crystallin/Hsp20_dom"/>
</dbReference>
<dbReference type="PROSITE" id="PS01031">
    <property type="entry name" value="SHSP"/>
    <property type="match status" value="1"/>
</dbReference>
<dbReference type="PANTHER" id="PTHR45640">
    <property type="entry name" value="HEAT SHOCK PROTEIN HSP-12.2-RELATED"/>
    <property type="match status" value="1"/>
</dbReference>
<protein>
    <submittedName>
        <fullName evidence="6">Heat shock protein 30</fullName>
    </submittedName>
</protein>
<gene>
    <name evidence="6" type="ORF">E1301_Tti000602</name>
</gene>
<evidence type="ECO:0000256" key="4">
    <source>
        <dbReference type="SAM" id="MobiDB-lite"/>
    </source>
</evidence>
<comment type="similarity">
    <text evidence="2 3">Belongs to the small heat shock protein (HSP20) family.</text>
</comment>
<feature type="domain" description="SHSP" evidence="5">
    <location>
        <begin position="64"/>
        <end position="177"/>
    </location>
</feature>
<evidence type="ECO:0000256" key="1">
    <source>
        <dbReference type="ARBA" id="ARBA00023016"/>
    </source>
</evidence>
<evidence type="ECO:0000259" key="5">
    <source>
        <dbReference type="PROSITE" id="PS01031"/>
    </source>
</evidence>
<dbReference type="GO" id="GO:0009408">
    <property type="term" value="P:response to heat"/>
    <property type="evidence" value="ECO:0007669"/>
    <property type="project" value="TreeGrafter"/>
</dbReference>
<sequence length="197" mass="22344">MVLLCGGNAIHILESIHEDSLAVCSLCPEITSLYRHTDVLQELMRSLEQLGKLQHKISEDIQQISESEEIQPVAYTVEKEGRDFVLTLDTEDFSPEELSVKQVGRRLQVSGKTEKKQEDGEGCYSYRIQEFRRVFDLPEGVNPETVSCFITEMKTINCSGNTTQLETENNQNNINETHKTDQSSETISRRSTNTVIT</sequence>
<dbReference type="Pfam" id="PF00011">
    <property type="entry name" value="HSP20"/>
    <property type="match status" value="1"/>
</dbReference>
<feature type="compositionally biased region" description="Polar residues" evidence="4">
    <location>
        <begin position="183"/>
        <end position="197"/>
    </location>
</feature>
<proteinExistence type="inferred from homology"/>
<dbReference type="GO" id="GO:0005737">
    <property type="term" value="C:cytoplasm"/>
    <property type="evidence" value="ECO:0007669"/>
    <property type="project" value="TreeGrafter"/>
</dbReference>
<dbReference type="GO" id="GO:0005634">
    <property type="term" value="C:nucleus"/>
    <property type="evidence" value="ECO:0007669"/>
    <property type="project" value="TreeGrafter"/>
</dbReference>
<dbReference type="Proteomes" id="UP000324632">
    <property type="component" value="Chromosome 23"/>
</dbReference>
<evidence type="ECO:0000313" key="7">
    <source>
        <dbReference type="Proteomes" id="UP000324632"/>
    </source>
</evidence>
<evidence type="ECO:0000256" key="2">
    <source>
        <dbReference type="PROSITE-ProRule" id="PRU00285"/>
    </source>
</evidence>
<feature type="region of interest" description="Disordered" evidence="4">
    <location>
        <begin position="168"/>
        <end position="197"/>
    </location>
</feature>
<accession>A0A5A9N139</accession>